<dbReference type="PANTHER" id="PTHR42812">
    <property type="entry name" value="BETA-XYLOSIDASE"/>
    <property type="match status" value="1"/>
</dbReference>
<dbReference type="InterPro" id="IPR041542">
    <property type="entry name" value="GH43_C2"/>
</dbReference>
<reference evidence="8 9" key="1">
    <citation type="submission" date="2016-10" db="EMBL/GenBank/DDBJ databases">
        <authorList>
            <person name="de Groot N.N."/>
        </authorList>
    </citation>
    <scope>NUCLEOTIDE SEQUENCE [LARGE SCALE GENOMIC DNA]</scope>
    <source>
        <strain evidence="8 9">KH2T6</strain>
    </source>
</reference>
<proteinExistence type="inferred from homology"/>
<dbReference type="Gene3D" id="2.115.10.20">
    <property type="entry name" value="Glycosyl hydrolase domain, family 43"/>
    <property type="match status" value="1"/>
</dbReference>
<dbReference type="InterPro" id="IPR051795">
    <property type="entry name" value="Glycosyl_Hydrlase_43"/>
</dbReference>
<evidence type="ECO:0000313" key="9">
    <source>
        <dbReference type="Proteomes" id="UP000186015"/>
    </source>
</evidence>
<dbReference type="CDD" id="cd14256">
    <property type="entry name" value="Dockerin_I"/>
    <property type="match status" value="1"/>
</dbReference>
<dbReference type="InterPro" id="IPR023296">
    <property type="entry name" value="Glyco_hydro_beta-prop_sf"/>
</dbReference>
<dbReference type="Pfam" id="PF04616">
    <property type="entry name" value="Glyco_hydro_43"/>
    <property type="match status" value="1"/>
</dbReference>
<dbReference type="SUPFAM" id="SSF63446">
    <property type="entry name" value="Type I dockerin domain"/>
    <property type="match status" value="1"/>
</dbReference>
<accession>A0A1H7P8S6</accession>
<dbReference type="EMBL" id="FOAT01000019">
    <property type="protein sequence ID" value="SEL31487.1"/>
    <property type="molecule type" value="Genomic_DNA"/>
</dbReference>
<dbReference type="SUPFAM" id="SSF49785">
    <property type="entry name" value="Galactose-binding domain-like"/>
    <property type="match status" value="2"/>
</dbReference>
<evidence type="ECO:0000256" key="4">
    <source>
        <dbReference type="PIRSR" id="PIRSR606710-1"/>
    </source>
</evidence>
<feature type="active site" description="Proton donor" evidence="4">
    <location>
        <position position="220"/>
    </location>
</feature>
<evidence type="ECO:0000256" key="5">
    <source>
        <dbReference type="PIRSR" id="PIRSR606710-2"/>
    </source>
</evidence>
<dbReference type="InterPro" id="IPR006710">
    <property type="entry name" value="Glyco_hydro_43"/>
</dbReference>
<dbReference type="InterPro" id="IPR036439">
    <property type="entry name" value="Dockerin_dom_sf"/>
</dbReference>
<dbReference type="InterPro" id="IPR013320">
    <property type="entry name" value="ConA-like_dom_sf"/>
</dbReference>
<protein>
    <submittedName>
        <fullName evidence="8">Beta-xylosidase</fullName>
    </submittedName>
</protein>
<comment type="similarity">
    <text evidence="1">Belongs to the glycosyl hydrolase 43 family.</text>
</comment>
<dbReference type="InterPro" id="IPR008979">
    <property type="entry name" value="Galactose-bd-like_sf"/>
</dbReference>
<feature type="signal peptide" evidence="6">
    <location>
        <begin position="1"/>
        <end position="21"/>
    </location>
</feature>
<dbReference type="CDD" id="cd09001">
    <property type="entry name" value="GH43_FsAxh1-like"/>
    <property type="match status" value="1"/>
</dbReference>
<dbReference type="Pfam" id="PF17851">
    <property type="entry name" value="GH43_C2"/>
    <property type="match status" value="1"/>
</dbReference>
<dbReference type="SUPFAM" id="SSF75005">
    <property type="entry name" value="Arabinanase/levansucrase/invertase"/>
    <property type="match status" value="1"/>
</dbReference>
<feature type="chain" id="PRO_5038785402" evidence="6">
    <location>
        <begin position="22"/>
        <end position="1248"/>
    </location>
</feature>
<dbReference type="OrthoDB" id="9801455at2"/>
<dbReference type="PROSITE" id="PS51257">
    <property type="entry name" value="PROKAR_LIPOPROTEIN"/>
    <property type="match status" value="1"/>
</dbReference>
<keyword evidence="3" id="KW-0326">Glycosidase</keyword>
<dbReference type="SUPFAM" id="SSF49899">
    <property type="entry name" value="Concanavalin A-like lectins/glucanases"/>
    <property type="match status" value="1"/>
</dbReference>
<dbReference type="InterPro" id="IPR002105">
    <property type="entry name" value="Dockerin_1_rpt"/>
</dbReference>
<dbReference type="Proteomes" id="UP000186015">
    <property type="component" value="Unassembled WGS sequence"/>
</dbReference>
<evidence type="ECO:0000313" key="8">
    <source>
        <dbReference type="EMBL" id="SEL31487.1"/>
    </source>
</evidence>
<dbReference type="PROSITE" id="PS51766">
    <property type="entry name" value="DOCKERIN"/>
    <property type="match status" value="1"/>
</dbReference>
<dbReference type="Pfam" id="PF00404">
    <property type="entry name" value="Dockerin_1"/>
    <property type="match status" value="1"/>
</dbReference>
<evidence type="ECO:0000256" key="3">
    <source>
        <dbReference type="ARBA" id="ARBA00023295"/>
    </source>
</evidence>
<evidence type="ECO:0000256" key="1">
    <source>
        <dbReference type="ARBA" id="ARBA00009865"/>
    </source>
</evidence>
<dbReference type="InterPro" id="IPR018247">
    <property type="entry name" value="EF_Hand_1_Ca_BS"/>
</dbReference>
<keyword evidence="2" id="KW-0378">Hydrolase</keyword>
<dbReference type="Pfam" id="PF00756">
    <property type="entry name" value="Esterase"/>
    <property type="match status" value="1"/>
</dbReference>
<dbReference type="Gene3D" id="3.40.50.1820">
    <property type="entry name" value="alpha/beta hydrolase"/>
    <property type="match status" value="1"/>
</dbReference>
<feature type="domain" description="Dockerin" evidence="7">
    <location>
        <begin position="896"/>
        <end position="963"/>
    </location>
</feature>
<dbReference type="GO" id="GO:0004553">
    <property type="term" value="F:hydrolase activity, hydrolyzing O-glycosyl compounds"/>
    <property type="evidence" value="ECO:0007669"/>
    <property type="project" value="InterPro"/>
</dbReference>
<dbReference type="InterPro" id="IPR000801">
    <property type="entry name" value="Esterase-like"/>
</dbReference>
<dbReference type="Pfam" id="PF02018">
    <property type="entry name" value="CBM_4_9"/>
    <property type="match status" value="2"/>
</dbReference>
<keyword evidence="6" id="KW-0732">Signal</keyword>
<dbReference type="GO" id="GO:0000272">
    <property type="term" value="P:polysaccharide catabolic process"/>
    <property type="evidence" value="ECO:0007669"/>
    <property type="project" value="InterPro"/>
</dbReference>
<gene>
    <name evidence="8" type="ORF">SAMN05216469_11931</name>
</gene>
<organism evidence="8 9">
    <name type="scientific">Ruminococcus albus</name>
    <dbReference type="NCBI Taxonomy" id="1264"/>
    <lineage>
        <taxon>Bacteria</taxon>
        <taxon>Bacillati</taxon>
        <taxon>Bacillota</taxon>
        <taxon>Clostridia</taxon>
        <taxon>Eubacteriales</taxon>
        <taxon>Oscillospiraceae</taxon>
        <taxon>Ruminococcus</taxon>
    </lineage>
</organism>
<feature type="site" description="Important for catalytic activity, responsible for pKa modulation of the active site Glu and correct orientation of both the proton donor and substrate" evidence="5">
    <location>
        <position position="167"/>
    </location>
</feature>
<feature type="active site" description="Proton acceptor" evidence="4">
    <location>
        <position position="56"/>
    </location>
</feature>
<sequence length="1248" mass="136925">MSSSKTIAKRLLSVLSSAALAASCFAAAGASIPAMTANALEAGQVANPVIWADVPDPDIIRVGDTYYMVSTTMFFSPGVPVMKSKDLVSWEICSYVYDTMADGAKQTLSNGQHDYAHGSWAASLRYNKGTFYVFFGSYGTNKSYIYKTTDIESGNWTKSEISGMYHDASMLFDDDGRNYLVYGGDGNIKIKELNSQMTGFAYGAQERTIIKTGLNGLAGEGSHIQKINGYYYVFLIAWPSGSGRIELCYRSKSLTGSFEGKTVLNSGLGTYGSGVAQGGIVDTPDGNWYGLLFQDHGAVGRIPVLVPVTWQNNWPIMGVNGKAPIVLDMPGNHTGTQLAKDDEFSYSSNKLKLEWQWNHNPDNNYWSVTERPGWLRLKNGYIAKSIINARNTLTMRTEGPSCSGVIKMDVSHMKAGDYAGLSAFQYNYGNVGVRVTDSGEKKIYMATNGNYNGNSDVMNSADKIQEEVSLSSNTVYLKTDFQFNTVDSNYNVSNNIDKVNFYYSLDGANWKKIGTQVGMTYDLKLFTGYRNAIYSYATKSTGGYVDVDYFDYERAEWNAPSIAEPDADGYWIHDTFESGTDKWSARGSCTASVSSNSKLSGSKSLGFSGRTSTWNGGQRSLSTSTFVPGKSYAFSACFANLDGSDTTEFKLTLQYDLNGETNYAKIAQATGSRGKYVQLYNSAYTIPSGATNLVLVAETTEDTCDFYLDEVIVAPAGTKITASGTSTAQTVSSTYLFHDTFENGTDDWSARGGCTAETSSDTKYKGTRSLSLSGRTSAWHGGMKTLSTSTFVPGKSYAFSACFTNIQGSDPTEFKLTLQYDLNGETKYDKIAQTYANRGEFVQLYNAKYTIPSGAEDLVLVAETTEETCDFFIDEVIAAPAGTKIDGPKSNVVVAKGPARGDVNLDGEINVMDLVELKRGMSKGFVNNASKQNADVDQSGTVDNTDVTYLQSYLTGKITEFPVTAPAKTQYKYSSNLQYKEAPSSYFKQPAKHGTVVKEYYNGINGSKAMNVYLPYGYDKSKKYNVFYLMHGGGENENTCFNDTSIEIDLMLDNMIANGDIEPMIVVCPTFNNCPSNDGNMGAGTVWNEMRQSIIPYVESKYSTYANGNTSISSLKASRFHRAYAGFSMGGGSTWKMLCNNLDICAYYMPLSGHCWDGASGIQNAIDKSGYSKRDYFVIAATGTKDLAYDNMVPLINTLKSDTKRFTYTSDLSKGNFYFLEAPNTTHWWGYVRHYIYDALPYFFHEGQ</sequence>
<evidence type="ECO:0000256" key="6">
    <source>
        <dbReference type="SAM" id="SignalP"/>
    </source>
</evidence>
<dbReference type="PANTHER" id="PTHR42812:SF15">
    <property type="entry name" value="HYDROLASE, PUTATIVE (AFU_ORTHOLOGUE AFUA_2G00930)-RELATED"/>
    <property type="match status" value="1"/>
</dbReference>
<evidence type="ECO:0000259" key="7">
    <source>
        <dbReference type="PROSITE" id="PS51766"/>
    </source>
</evidence>
<dbReference type="PROSITE" id="PS00018">
    <property type="entry name" value="EF_HAND_1"/>
    <property type="match status" value="1"/>
</dbReference>
<dbReference type="AlphaFoldDB" id="A0A1H7P8S6"/>
<dbReference type="InterPro" id="IPR029058">
    <property type="entry name" value="AB_hydrolase_fold"/>
</dbReference>
<dbReference type="InterPro" id="IPR016134">
    <property type="entry name" value="Dockerin_dom"/>
</dbReference>
<name>A0A1H7P8S6_RUMAL</name>
<dbReference type="RefSeq" id="WP_074835564.1">
    <property type="nucleotide sequence ID" value="NZ_FOAT01000019.1"/>
</dbReference>
<dbReference type="Gene3D" id="2.60.120.200">
    <property type="match status" value="1"/>
</dbReference>
<dbReference type="Gene3D" id="1.10.1330.10">
    <property type="entry name" value="Dockerin domain"/>
    <property type="match status" value="1"/>
</dbReference>
<dbReference type="Gene3D" id="2.60.120.260">
    <property type="entry name" value="Galactose-binding domain-like"/>
    <property type="match status" value="2"/>
</dbReference>
<evidence type="ECO:0000256" key="2">
    <source>
        <dbReference type="ARBA" id="ARBA00022801"/>
    </source>
</evidence>
<dbReference type="InterPro" id="IPR003305">
    <property type="entry name" value="CenC_carb-bd"/>
</dbReference>
<dbReference type="SUPFAM" id="SSF53474">
    <property type="entry name" value="alpha/beta-Hydrolases"/>
    <property type="match status" value="1"/>
</dbReference>